<evidence type="ECO:0000313" key="13">
    <source>
        <dbReference type="EMBL" id="MDQ8207626.1"/>
    </source>
</evidence>
<dbReference type="SUPFAM" id="SSF50249">
    <property type="entry name" value="Nucleic acid-binding proteins"/>
    <property type="match status" value="1"/>
</dbReference>
<evidence type="ECO:0000256" key="11">
    <source>
        <dbReference type="SAM" id="MobiDB-lite"/>
    </source>
</evidence>
<feature type="region of interest" description="Disordered" evidence="11">
    <location>
        <begin position="1"/>
        <end position="54"/>
    </location>
</feature>
<keyword evidence="9" id="KW-0694">RNA-binding</keyword>
<evidence type="ECO:0000256" key="5">
    <source>
        <dbReference type="ARBA" id="ARBA00022723"/>
    </source>
</evidence>
<dbReference type="PANTHER" id="PTHR30001">
    <property type="entry name" value="RIBONUCLEASE"/>
    <property type="match status" value="1"/>
</dbReference>
<keyword evidence="7" id="KW-0378">Hydrolase</keyword>
<feature type="domain" description="S1 motif" evidence="12">
    <location>
        <begin position="111"/>
        <end position="209"/>
    </location>
</feature>
<evidence type="ECO:0000256" key="8">
    <source>
        <dbReference type="ARBA" id="ARBA00022842"/>
    </source>
</evidence>
<evidence type="ECO:0000256" key="7">
    <source>
        <dbReference type="ARBA" id="ARBA00022801"/>
    </source>
</evidence>
<keyword evidence="14" id="KW-1185">Reference proteome</keyword>
<keyword evidence="3" id="KW-0997">Cell inner membrane</keyword>
<evidence type="ECO:0000313" key="14">
    <source>
        <dbReference type="Proteomes" id="UP001225316"/>
    </source>
</evidence>
<evidence type="ECO:0000256" key="2">
    <source>
        <dbReference type="ARBA" id="ARBA00022475"/>
    </source>
</evidence>
<keyword evidence="8" id="KW-0460">Magnesium</keyword>
<dbReference type="RefSeq" id="WP_308949829.1">
    <property type="nucleotide sequence ID" value="NZ_JARXHW010000016.1"/>
</dbReference>
<keyword evidence="5" id="KW-0479">Metal-binding</keyword>
<dbReference type="EMBL" id="JARXHW010000016">
    <property type="protein sequence ID" value="MDQ8207626.1"/>
    <property type="molecule type" value="Genomic_DNA"/>
</dbReference>
<name>A0ABU1ATY9_9BACT</name>
<dbReference type="InterPro" id="IPR012340">
    <property type="entry name" value="NA-bd_OB-fold"/>
</dbReference>
<evidence type="ECO:0000256" key="6">
    <source>
        <dbReference type="ARBA" id="ARBA00022759"/>
    </source>
</evidence>
<keyword evidence="4" id="KW-0540">Nuclease</keyword>
<dbReference type="SMART" id="SM00316">
    <property type="entry name" value="S1"/>
    <property type="match status" value="1"/>
</dbReference>
<evidence type="ECO:0000259" key="12">
    <source>
        <dbReference type="SMART" id="SM00316"/>
    </source>
</evidence>
<dbReference type="Gene3D" id="2.40.50.140">
    <property type="entry name" value="Nucleic acid-binding proteins"/>
    <property type="match status" value="1"/>
</dbReference>
<dbReference type="Gene3D" id="3.40.1260.20">
    <property type="entry name" value="Ribonuclease E, catalytic domain"/>
    <property type="match status" value="1"/>
</dbReference>
<evidence type="ECO:0000256" key="4">
    <source>
        <dbReference type="ARBA" id="ARBA00022722"/>
    </source>
</evidence>
<organism evidence="13 14">
    <name type="scientific">Thalassobacterium maritimum</name>
    <dbReference type="NCBI Taxonomy" id="3041265"/>
    <lineage>
        <taxon>Bacteria</taxon>
        <taxon>Pseudomonadati</taxon>
        <taxon>Verrucomicrobiota</taxon>
        <taxon>Opitutia</taxon>
        <taxon>Puniceicoccales</taxon>
        <taxon>Coraliomargaritaceae</taxon>
        <taxon>Thalassobacterium</taxon>
    </lineage>
</organism>
<reference evidence="13 14" key="1">
    <citation type="submission" date="2023-04" db="EMBL/GenBank/DDBJ databases">
        <title>A novel bacteria isolated from coastal sediment.</title>
        <authorList>
            <person name="Liu X.-J."/>
            <person name="Du Z.-J."/>
        </authorList>
    </citation>
    <scope>NUCLEOTIDE SEQUENCE [LARGE SCALE GENOMIC DNA]</scope>
    <source>
        <strain evidence="13 14">SDUM461003</strain>
    </source>
</reference>
<dbReference type="InterPro" id="IPR019307">
    <property type="entry name" value="RNA-bd_AU-1/RNase_E/G"/>
</dbReference>
<evidence type="ECO:0000256" key="9">
    <source>
        <dbReference type="ARBA" id="ARBA00022884"/>
    </source>
</evidence>
<dbReference type="Proteomes" id="UP001225316">
    <property type="component" value="Unassembled WGS sequence"/>
</dbReference>
<evidence type="ECO:0000256" key="10">
    <source>
        <dbReference type="ARBA" id="ARBA00023136"/>
    </source>
</evidence>
<dbReference type="NCBIfam" id="TIGR00757">
    <property type="entry name" value="RNaseEG"/>
    <property type="match status" value="1"/>
</dbReference>
<gene>
    <name evidence="13" type="ORF">QEH52_08910</name>
</gene>
<comment type="caution">
    <text evidence="13">The sequence shown here is derived from an EMBL/GenBank/DDBJ whole genome shotgun (WGS) entry which is preliminary data.</text>
</comment>
<dbReference type="CDD" id="cd04453">
    <property type="entry name" value="S1_RNase_E"/>
    <property type="match status" value="1"/>
</dbReference>
<keyword evidence="6" id="KW-0255">Endonuclease</keyword>
<proteinExistence type="predicted"/>
<comment type="cofactor">
    <cofactor evidence="1">
        <name>Mg(2+)</name>
        <dbReference type="ChEBI" id="CHEBI:18420"/>
    </cofactor>
</comment>
<feature type="compositionally biased region" description="Basic and acidic residues" evidence="11">
    <location>
        <begin position="35"/>
        <end position="54"/>
    </location>
</feature>
<dbReference type="PANTHER" id="PTHR30001:SF1">
    <property type="entry name" value="RIBONUCLEASE E_G-LIKE PROTEIN, CHLOROPLASTIC"/>
    <property type="match status" value="1"/>
</dbReference>
<keyword evidence="10" id="KW-0472">Membrane</keyword>
<dbReference type="InterPro" id="IPR003029">
    <property type="entry name" value="S1_domain"/>
</dbReference>
<sequence length="592" mass="67959">MNDESNTHKNSNNDAKSEHDENSDNQYTKELISAPKEKKAERIDTRALKDDAAKREKKQPLITRIVKAIKAEKKSYTELIINSEPLEKRVALLQDGVLEKFEVERSGEAREVGAIFKGRIQNLEPGLKAAFVDIGEEKNAFLHYWDILPAAKDNSIEVVRDNKSEKQRKREAEKITVKDIPRLYPIGSEIVLQITKGQIGTKGPRTTTNIALPGRFLVLMPYTGTLGISRKIEDKKERSRLKGILRDLTLPEGMGIIVRTAGEGKKARYFIRDLHILLKRWEVINQRMESTKKPACLYVEPDIVGRTVRDFLTEEIDRVMVDKKEDYDNVMEEVMKISPRSKSKIHIFKDDIPVFERFNIERQIEQTYMRCVPLPGGGEIVIEETEALISIDVNTGSHKNKNKDGKDFILQVNLEAATEICRQVRLRNIGGLIILDFIDMKAKKDRNAVLARMRREMANDKAKNHILPISTLGIMQMTRQRHSESHSSGIYTDCPYCHGRGSVKSSRTMSVEVQRRLISVIRHIRARDGHDKEIALRVLLHPTNLERLRQEDEDLLLEIEQSYGARLSFRADPIYHVENFKIIDIESGQEQR</sequence>
<evidence type="ECO:0000256" key="1">
    <source>
        <dbReference type="ARBA" id="ARBA00001946"/>
    </source>
</evidence>
<dbReference type="Pfam" id="PF10150">
    <property type="entry name" value="RNase_E_G"/>
    <property type="match status" value="1"/>
</dbReference>
<protein>
    <submittedName>
        <fullName evidence="13">Rne/Rng family ribonuclease</fullName>
    </submittedName>
</protein>
<dbReference type="InterPro" id="IPR004659">
    <property type="entry name" value="RNase_E/G"/>
</dbReference>
<keyword evidence="2" id="KW-1003">Cell membrane</keyword>
<evidence type="ECO:0000256" key="3">
    <source>
        <dbReference type="ARBA" id="ARBA00022519"/>
    </source>
</evidence>
<accession>A0ABU1ATY9</accession>